<dbReference type="EMBL" id="CP104562">
    <property type="protein sequence ID" value="UXH80110.1"/>
    <property type="molecule type" value="Genomic_DNA"/>
</dbReference>
<organism evidence="1 2">
    <name type="scientific">Roseateles amylovorans</name>
    <dbReference type="NCBI Taxonomy" id="2978473"/>
    <lineage>
        <taxon>Bacteria</taxon>
        <taxon>Pseudomonadati</taxon>
        <taxon>Pseudomonadota</taxon>
        <taxon>Betaproteobacteria</taxon>
        <taxon>Burkholderiales</taxon>
        <taxon>Sphaerotilaceae</taxon>
        <taxon>Roseateles</taxon>
    </lineage>
</organism>
<dbReference type="RefSeq" id="WP_261759928.1">
    <property type="nucleotide sequence ID" value="NZ_CP104562.2"/>
</dbReference>
<evidence type="ECO:0000313" key="2">
    <source>
        <dbReference type="Proteomes" id="UP001064933"/>
    </source>
</evidence>
<keyword evidence="2" id="KW-1185">Reference proteome</keyword>
<dbReference type="Proteomes" id="UP001064933">
    <property type="component" value="Chromosome"/>
</dbReference>
<evidence type="ECO:0008006" key="3">
    <source>
        <dbReference type="Google" id="ProtNLM"/>
    </source>
</evidence>
<reference evidence="1" key="1">
    <citation type="submission" date="2022-10" db="EMBL/GenBank/DDBJ databases">
        <title>Characterization and whole genome sequencing of a new Roseateles species, isolated from fresh water.</title>
        <authorList>
            <person name="Guliayeva D.Y."/>
            <person name="Akhremchuk A.E."/>
            <person name="Sikolenko M.A."/>
            <person name="Valentovich L.N."/>
            <person name="Sidarenka A.V."/>
        </authorList>
    </citation>
    <scope>NUCLEOTIDE SEQUENCE</scope>
    <source>
        <strain evidence="1">BIM B-1768</strain>
    </source>
</reference>
<sequence length="162" mass="17369">MRTYPELIAFICLAVLVPPVAASSRMGPVEVSLRDGRPCFSMTAKDWKRDPKQRFQALVVSDASEKPVTSVWEFQSVSPDGIPITAGTCFGYGQTAPGTTSTDPAALKAGRVYSVSMNVSQSDSSDPTMGYVGTFCMAEEGAERRLVPVTPDQPAWHSGSCK</sequence>
<gene>
    <name evidence="1" type="ORF">N4261_09595</name>
</gene>
<proteinExistence type="predicted"/>
<name>A0ABY6B4J1_9BURK</name>
<accession>A0ABY6B4J1</accession>
<evidence type="ECO:0000313" key="1">
    <source>
        <dbReference type="EMBL" id="UXH80110.1"/>
    </source>
</evidence>
<protein>
    <recommendedName>
        <fullName evidence="3">Secreted protein</fullName>
    </recommendedName>
</protein>